<evidence type="ECO:0000256" key="3">
    <source>
        <dbReference type="ARBA" id="ARBA00022840"/>
    </source>
</evidence>
<keyword evidence="3 5" id="KW-0067">ATP-binding</keyword>
<dbReference type="GO" id="GO:0043190">
    <property type="term" value="C:ATP-binding cassette (ABC) transporter complex"/>
    <property type="evidence" value="ECO:0007669"/>
    <property type="project" value="InterPro"/>
</dbReference>
<dbReference type="RefSeq" id="WP_033191630.1">
    <property type="nucleotide sequence ID" value="NZ_CP014334.2"/>
</dbReference>
<dbReference type="Proteomes" id="UP000093740">
    <property type="component" value="Chromosome"/>
</dbReference>
<protein>
    <submittedName>
        <fullName evidence="5">ABC transporter ATP-binding protein</fullName>
    </submittedName>
</protein>
<dbReference type="InterPro" id="IPR003439">
    <property type="entry name" value="ABC_transporter-like_ATP-bd"/>
</dbReference>
<dbReference type="InterPro" id="IPR017871">
    <property type="entry name" value="ABC_transporter-like_CS"/>
</dbReference>
<evidence type="ECO:0000256" key="2">
    <source>
        <dbReference type="ARBA" id="ARBA00022741"/>
    </source>
</evidence>
<dbReference type="InterPro" id="IPR050093">
    <property type="entry name" value="ABC_SmlMolc_Importer"/>
</dbReference>
<dbReference type="InterPro" id="IPR008995">
    <property type="entry name" value="Mo/tungstate-bd_C_term_dom"/>
</dbReference>
<dbReference type="KEGG" id="fia:NA23_10055"/>
<proteinExistence type="predicted"/>
<dbReference type="GO" id="GO:0005524">
    <property type="term" value="F:ATP binding"/>
    <property type="evidence" value="ECO:0007669"/>
    <property type="project" value="UniProtKB-KW"/>
</dbReference>
<dbReference type="AlphaFoldDB" id="A0AAI8CN94"/>
<dbReference type="GO" id="GO:0140359">
    <property type="term" value="F:ABC-type transporter activity"/>
    <property type="evidence" value="ECO:0007669"/>
    <property type="project" value="UniProtKB-ARBA"/>
</dbReference>
<sequence>MKQVSLKIKNVSKVFKDFKGREVRAVDDISFEVNPGEFVTLLGPSGCGKTTTLRMIAGFEKPTSGMILINDVNVVEIPPWKRDTAMVFQSYGLFPHMNVAENIAYGLKMRKVPKEEIEKRVKAILKVVGLEGFEERPPSSLSGGQQQRVALARALVVEPSVLLFDEPLSNLDVLLREQMRVEIKRIQKEVGITAIYVTHDRTEALTLSDKIVLMKGGKIEQIGTPEEIYEKPVSKFAAEFMGKINFFPIDVVEFQPDKTVVKLKNAVYEIPSVPTKRSEKYVLGCRPEGLKLSKEGPVKGIITTIVYLGNFSEYYIQTDYGEVMVKVLPPFDKNLTEGREVFIEVIPEIAKIIPES</sequence>
<organism evidence="5 6">
    <name type="scientific">Fervidobacterium islandicum</name>
    <dbReference type="NCBI Taxonomy" id="2423"/>
    <lineage>
        <taxon>Bacteria</taxon>
        <taxon>Thermotogati</taxon>
        <taxon>Thermotogota</taxon>
        <taxon>Thermotogae</taxon>
        <taxon>Thermotogales</taxon>
        <taxon>Fervidobacteriaceae</taxon>
        <taxon>Fervidobacterium</taxon>
    </lineage>
</organism>
<feature type="domain" description="ABC transporter" evidence="4">
    <location>
        <begin position="6"/>
        <end position="241"/>
    </location>
</feature>
<dbReference type="SMART" id="SM00382">
    <property type="entry name" value="AAA"/>
    <property type="match status" value="1"/>
</dbReference>
<dbReference type="PROSITE" id="PS50893">
    <property type="entry name" value="ABC_TRANSPORTER_2"/>
    <property type="match status" value="1"/>
</dbReference>
<evidence type="ECO:0000313" key="6">
    <source>
        <dbReference type="Proteomes" id="UP000093740"/>
    </source>
</evidence>
<dbReference type="Gene3D" id="3.40.50.300">
    <property type="entry name" value="P-loop containing nucleotide triphosphate hydrolases"/>
    <property type="match status" value="1"/>
</dbReference>
<dbReference type="GO" id="GO:0016887">
    <property type="term" value="F:ATP hydrolysis activity"/>
    <property type="evidence" value="ECO:0007669"/>
    <property type="project" value="InterPro"/>
</dbReference>
<dbReference type="SUPFAM" id="SSF50331">
    <property type="entry name" value="MOP-like"/>
    <property type="match status" value="1"/>
</dbReference>
<accession>A0AAI8CN94</accession>
<evidence type="ECO:0000259" key="4">
    <source>
        <dbReference type="PROSITE" id="PS50893"/>
    </source>
</evidence>
<dbReference type="InterPro" id="IPR003593">
    <property type="entry name" value="AAA+_ATPase"/>
</dbReference>
<keyword evidence="1" id="KW-0813">Transport</keyword>
<dbReference type="PROSITE" id="PS00211">
    <property type="entry name" value="ABC_TRANSPORTER_1"/>
    <property type="match status" value="1"/>
</dbReference>
<keyword evidence="6" id="KW-1185">Reference proteome</keyword>
<dbReference type="PANTHER" id="PTHR42781">
    <property type="entry name" value="SPERMIDINE/PUTRESCINE IMPORT ATP-BINDING PROTEIN POTA"/>
    <property type="match status" value="1"/>
</dbReference>
<dbReference type="FunFam" id="3.40.50.300:FF:000042">
    <property type="entry name" value="Maltose/maltodextrin ABC transporter, ATP-binding protein"/>
    <property type="match status" value="1"/>
</dbReference>
<dbReference type="SUPFAM" id="SSF52540">
    <property type="entry name" value="P-loop containing nucleoside triphosphate hydrolases"/>
    <property type="match status" value="1"/>
</dbReference>
<dbReference type="Pfam" id="PF00005">
    <property type="entry name" value="ABC_tran"/>
    <property type="match status" value="1"/>
</dbReference>
<dbReference type="EMBL" id="CP014334">
    <property type="protein sequence ID" value="AMW33534.1"/>
    <property type="molecule type" value="Genomic_DNA"/>
</dbReference>
<evidence type="ECO:0000256" key="1">
    <source>
        <dbReference type="ARBA" id="ARBA00022448"/>
    </source>
</evidence>
<dbReference type="PANTHER" id="PTHR42781:SF4">
    <property type="entry name" value="SPERMIDINE_PUTRESCINE IMPORT ATP-BINDING PROTEIN POTA"/>
    <property type="match status" value="1"/>
</dbReference>
<keyword evidence="2" id="KW-0547">Nucleotide-binding</keyword>
<name>A0AAI8CN94_FERIS</name>
<reference evidence="5 6" key="1">
    <citation type="journal article" date="2015" name="Stand. Genomic Sci.">
        <title>Genome sequence of a native-feather degrading extremely thermophilic Eubacterium, Fervidobacterium islandicum AW-1.</title>
        <authorList>
            <person name="Lee Y.J."/>
            <person name="Jeong H."/>
            <person name="Park G.S."/>
            <person name="Kwak Y."/>
            <person name="Lee S.J."/>
            <person name="Lee S.J."/>
            <person name="Park M.K."/>
            <person name="Kim J.Y."/>
            <person name="Kang H.K."/>
            <person name="Shin J.H."/>
            <person name="Lee D.W."/>
        </authorList>
    </citation>
    <scope>NUCLEOTIDE SEQUENCE [LARGE SCALE GENOMIC DNA]</scope>
    <source>
        <strain evidence="5 6">AW-1</strain>
    </source>
</reference>
<dbReference type="Pfam" id="PF08402">
    <property type="entry name" value="TOBE_2"/>
    <property type="match status" value="1"/>
</dbReference>
<evidence type="ECO:0000313" key="5">
    <source>
        <dbReference type="EMBL" id="AMW33534.1"/>
    </source>
</evidence>
<dbReference type="Gene3D" id="2.40.50.100">
    <property type="match status" value="1"/>
</dbReference>
<dbReference type="InterPro" id="IPR013611">
    <property type="entry name" value="Transp-assoc_OB_typ2"/>
</dbReference>
<gene>
    <name evidence="5" type="ORF">NA23_10055</name>
</gene>
<dbReference type="InterPro" id="IPR027417">
    <property type="entry name" value="P-loop_NTPase"/>
</dbReference>